<comment type="subcellular location">
    <subcellularLocation>
        <location evidence="1">Nucleus</location>
    </subcellularLocation>
</comment>
<protein>
    <submittedName>
        <fullName evidence="6">Ribosomal biogenesis protein RLP24</fullName>
    </submittedName>
</protein>
<dbReference type="Gene3D" id="2.30.170.20">
    <property type="entry name" value="Ribosomal protein L24e"/>
    <property type="match status" value="1"/>
</dbReference>
<dbReference type="InterPro" id="IPR038630">
    <property type="entry name" value="L24e/L24_sf"/>
</dbReference>
<dbReference type="EMBL" id="AKIJ01000004">
    <property type="protein sequence ID" value="KFG25655.1"/>
    <property type="molecule type" value="Genomic_DNA"/>
</dbReference>
<gene>
    <name evidence="6" type="ORF">NERG_02023</name>
    <name evidence="7" type="ORF">NESG_01633</name>
</gene>
<reference evidence="7" key="2">
    <citation type="submission" date="2012-10" db="EMBL/GenBank/DDBJ databases">
        <authorList>
            <consortium name="The Broad Institute Genome Sequencing Platform"/>
            <consortium name="The Broad Institute Genome Sequencing Center for Infectious Disease"/>
            <person name="Cuomo C."/>
            <person name="Troemel E."/>
            <person name="Walker B."/>
            <person name="Young S.K."/>
            <person name="Zeng Q."/>
            <person name="Gargeya S."/>
            <person name="Fitzgerald M."/>
            <person name="Haas B."/>
            <person name="Abouelleil A."/>
            <person name="Alvarado L."/>
            <person name="Arachchi H.M."/>
            <person name="Berlin A.M."/>
            <person name="Chapman S.B."/>
            <person name="Goldberg J."/>
            <person name="Griggs A."/>
            <person name="Gujja S."/>
            <person name="Hansen M."/>
            <person name="Howarth C."/>
            <person name="Imamovic A."/>
            <person name="Larimer J."/>
            <person name="McCowan C."/>
            <person name="Murphy C."/>
            <person name="Neiman D."/>
            <person name="Pearson M."/>
            <person name="Priest M."/>
            <person name="Roberts A."/>
            <person name="Saif S."/>
            <person name="Shea T."/>
            <person name="Sisk P."/>
            <person name="Sykes S."/>
            <person name="Wortman J."/>
            <person name="Nusbaum C."/>
            <person name="Birren B."/>
        </authorList>
    </citation>
    <scope>NUCLEOTIDE SEQUENCE</scope>
    <source>
        <strain evidence="7">ERTm6</strain>
    </source>
</reference>
<dbReference type="GO" id="GO:0003735">
    <property type="term" value="F:structural constituent of ribosome"/>
    <property type="evidence" value="ECO:0007669"/>
    <property type="project" value="InterPro"/>
</dbReference>
<dbReference type="PANTHER" id="PTHR10792:SF8">
    <property type="entry name" value="RIBOSOME BIOGENESIS PROTEIN RLP24-RELATED"/>
    <property type="match status" value="1"/>
</dbReference>
<dbReference type="InterPro" id="IPR023442">
    <property type="entry name" value="Ribosomal_eL24_CS"/>
</dbReference>
<dbReference type="Pfam" id="PF01246">
    <property type="entry name" value="Ribosomal_L24e"/>
    <property type="match status" value="1"/>
</dbReference>
<feature type="domain" description="TRASH" evidence="5">
    <location>
        <begin position="6"/>
        <end position="44"/>
    </location>
</feature>
<evidence type="ECO:0000313" key="6">
    <source>
        <dbReference type="EMBL" id="EHY64967.1"/>
    </source>
</evidence>
<evidence type="ECO:0000256" key="4">
    <source>
        <dbReference type="ARBA" id="ARBA00023242"/>
    </source>
</evidence>
<accession>A0A086J0I7</accession>
<dbReference type="InterPro" id="IPR011017">
    <property type="entry name" value="TRASH_dom"/>
</dbReference>
<comment type="similarity">
    <text evidence="2">Belongs to the eukaryotic ribosomal protein eL24 family.</text>
</comment>
<reference evidence="6" key="1">
    <citation type="submission" date="2011-03" db="EMBL/GenBank/DDBJ databases">
        <title>The Genome Sequence of Nematocida sp1 strain ERTm2.</title>
        <authorList>
            <consortium name="The Broad Institute Genome Sequencing Platform"/>
            <consortium name="The Broad Institute Genome Sequencing Center for Infectious Disease"/>
            <person name="Cuomo C."/>
            <person name="Troemel E."/>
            <person name="Young S.K."/>
            <person name="Zeng Q."/>
            <person name="Gargeya S."/>
            <person name="Fitzgerald M."/>
            <person name="Haas B."/>
            <person name="Abouelleil A."/>
            <person name="Alvarado L."/>
            <person name="Arachchi H.M."/>
            <person name="Berlin A."/>
            <person name="Brown A."/>
            <person name="Chapman S.B."/>
            <person name="Chen Z."/>
            <person name="Dunbar C."/>
            <person name="Freedman E."/>
            <person name="Gearin G."/>
            <person name="Gellesch M."/>
            <person name="Goldberg J."/>
            <person name="Griggs A."/>
            <person name="Gujja S."/>
            <person name="Heilman E.R."/>
            <person name="Heiman D."/>
            <person name="Howarth C."/>
            <person name="Larson L."/>
            <person name="Lui A."/>
            <person name="MacDonald P.J.P."/>
            <person name="Mehta T."/>
            <person name="Montmayeur A."/>
            <person name="Murphy C."/>
            <person name="Neiman D."/>
            <person name="Pearson M."/>
            <person name="Priest M."/>
            <person name="Roberts A."/>
            <person name="Saif S."/>
            <person name="Shea T."/>
            <person name="Shenoy N."/>
            <person name="Sisk P."/>
            <person name="Stolte C."/>
            <person name="Sykes S."/>
            <person name="White J."/>
            <person name="Yandava C."/>
            <person name="Wortman J."/>
            <person name="Nusbaum C."/>
            <person name="Birren B."/>
        </authorList>
    </citation>
    <scope>NUCLEOTIDE SEQUENCE</scope>
    <source>
        <strain evidence="6">ERTm2</strain>
    </source>
</reference>
<sequence>MRIFNCYFCSSSIYPGHGSTFVRNDGAEFKFCRSKCVKNFKLKRNPRRVAWTKTYRKVRGKDLVNDTSQEFERRIHEPIIYNKEVYDKVIQSMPKIAAIRHSREAFHIKNRILTGKEKMVEDERIFIVKNLDALTEDQRMRENQERKRRIRETLKMPFE</sequence>
<dbReference type="OrthoDB" id="10262490at2759"/>
<name>H8ZEK2_NEMA1</name>
<dbReference type="CDD" id="cd00472">
    <property type="entry name" value="Ribosomal_L24e_L24"/>
    <property type="match status" value="1"/>
</dbReference>
<evidence type="ECO:0000256" key="3">
    <source>
        <dbReference type="ARBA" id="ARBA00022517"/>
    </source>
</evidence>
<dbReference type="GO" id="GO:0005730">
    <property type="term" value="C:nucleolus"/>
    <property type="evidence" value="ECO:0007669"/>
    <property type="project" value="TreeGrafter"/>
</dbReference>
<keyword evidence="3" id="KW-0690">Ribosome biogenesis</keyword>
<dbReference type="InterPro" id="IPR000988">
    <property type="entry name" value="Ribosomal_eL24-rel_N"/>
</dbReference>
<evidence type="ECO:0000313" key="7">
    <source>
        <dbReference type="EMBL" id="KFG25655.1"/>
    </source>
</evidence>
<dbReference type="InterPro" id="IPR056366">
    <property type="entry name" value="Ribosomal_eL24"/>
</dbReference>
<dbReference type="GO" id="GO:0042273">
    <property type="term" value="P:ribosomal large subunit biogenesis"/>
    <property type="evidence" value="ECO:0007669"/>
    <property type="project" value="TreeGrafter"/>
</dbReference>
<evidence type="ECO:0000313" key="8">
    <source>
        <dbReference type="Proteomes" id="UP000054524"/>
    </source>
</evidence>
<dbReference type="FunFam" id="2.30.170.20:FF:000001">
    <property type="entry name" value="probable ribosome biogenesis protein RLP24"/>
    <property type="match status" value="1"/>
</dbReference>
<evidence type="ECO:0000256" key="1">
    <source>
        <dbReference type="ARBA" id="ARBA00004123"/>
    </source>
</evidence>
<dbReference type="Proteomes" id="UP000054524">
    <property type="component" value="Unassembled WGS sequence"/>
</dbReference>
<dbReference type="Proteomes" id="UP000005622">
    <property type="component" value="Unassembled WGS sequence"/>
</dbReference>
<proteinExistence type="inferred from homology"/>
<keyword evidence="4" id="KW-0539">Nucleus</keyword>
<evidence type="ECO:0000259" key="5">
    <source>
        <dbReference type="SMART" id="SM00746"/>
    </source>
</evidence>
<dbReference type="SMART" id="SM00746">
    <property type="entry name" value="TRASH"/>
    <property type="match status" value="1"/>
</dbReference>
<organism evidence="6">
    <name type="scientific">Nematocida ausubeli (strain ATCC PRA-371 / ERTm2)</name>
    <name type="common">Nematode killer fungus</name>
    <dbReference type="NCBI Taxonomy" id="1913371"/>
    <lineage>
        <taxon>Eukaryota</taxon>
        <taxon>Fungi</taxon>
        <taxon>Fungi incertae sedis</taxon>
        <taxon>Microsporidia</taxon>
        <taxon>Nematocida</taxon>
    </lineage>
</organism>
<evidence type="ECO:0000256" key="2">
    <source>
        <dbReference type="ARBA" id="ARBA00005647"/>
    </source>
</evidence>
<accession>H8ZEK2</accession>
<dbReference type="PROSITE" id="PS01073">
    <property type="entry name" value="RIBOSOMAL_L24E"/>
    <property type="match status" value="1"/>
</dbReference>
<dbReference type="EMBL" id="JH604637">
    <property type="protein sequence ID" value="EHY64967.1"/>
    <property type="molecule type" value="Genomic_DNA"/>
</dbReference>
<dbReference type="HOGENOM" id="CLU_089419_2_2_1"/>
<dbReference type="SUPFAM" id="SSF57716">
    <property type="entry name" value="Glucocorticoid receptor-like (DNA-binding domain)"/>
    <property type="match status" value="1"/>
</dbReference>
<dbReference type="STRING" id="944018.H8ZEK2"/>
<keyword evidence="8" id="KW-1185">Reference proteome</keyword>
<dbReference type="AlphaFoldDB" id="H8ZEK2"/>
<dbReference type="PANTHER" id="PTHR10792">
    <property type="entry name" value="60S RIBOSOMAL PROTEIN L24"/>
    <property type="match status" value="1"/>
</dbReference>
<reference evidence="7 8" key="3">
    <citation type="journal article" date="2014" name="Genome Announc.">
        <title>Genome Sequence of the Microsporidian Species Nematocida sp1 Strain ERTm6 (ATCC PRA-372).</title>
        <authorList>
            <person name="Bakowski M.A."/>
            <person name="Priest M."/>
            <person name="Young S."/>
            <person name="Cuomo C.A."/>
            <person name="Troemel E.R."/>
        </authorList>
    </citation>
    <scope>NUCLEOTIDE SEQUENCE [LARGE SCALE GENOMIC DNA]</scope>
    <source>
        <strain evidence="7 8">ERTm6</strain>
    </source>
</reference>